<name>A0ACB7TNC9_HYAAI</name>
<dbReference type="EMBL" id="CM023481">
    <property type="protein sequence ID" value="KAH6946867.1"/>
    <property type="molecule type" value="Genomic_DNA"/>
</dbReference>
<proteinExistence type="predicted"/>
<sequence length="112" mass="12352">MSAASMASLKQCKSLMLERKVALIKEVDKGGQTKSSIAEEFGIPLSMLSTVLKNKQKVLNGHQQSFSSQRKRVRGSKFPDTEAVLMVWLRNVRVANLLVTTAIMMEKADALA</sequence>
<reference evidence="1" key="1">
    <citation type="submission" date="2020-05" db="EMBL/GenBank/DDBJ databases">
        <title>Large-scale comparative analyses of tick genomes elucidate their genetic diversity and vector capacities.</title>
        <authorList>
            <person name="Jia N."/>
            <person name="Wang J."/>
            <person name="Shi W."/>
            <person name="Du L."/>
            <person name="Sun Y."/>
            <person name="Zhan W."/>
            <person name="Jiang J."/>
            <person name="Wang Q."/>
            <person name="Zhang B."/>
            <person name="Ji P."/>
            <person name="Sakyi L.B."/>
            <person name="Cui X."/>
            <person name="Yuan T."/>
            <person name="Jiang B."/>
            <person name="Yang W."/>
            <person name="Lam T.T.-Y."/>
            <person name="Chang Q."/>
            <person name="Ding S."/>
            <person name="Wang X."/>
            <person name="Zhu J."/>
            <person name="Ruan X."/>
            <person name="Zhao L."/>
            <person name="Wei J."/>
            <person name="Que T."/>
            <person name="Du C."/>
            <person name="Cheng J."/>
            <person name="Dai P."/>
            <person name="Han X."/>
            <person name="Huang E."/>
            <person name="Gao Y."/>
            <person name="Liu J."/>
            <person name="Shao H."/>
            <person name="Ye R."/>
            <person name="Li L."/>
            <person name="Wei W."/>
            <person name="Wang X."/>
            <person name="Wang C."/>
            <person name="Yang T."/>
            <person name="Huo Q."/>
            <person name="Li W."/>
            <person name="Guo W."/>
            <person name="Chen H."/>
            <person name="Zhou L."/>
            <person name="Ni X."/>
            <person name="Tian J."/>
            <person name="Zhou Y."/>
            <person name="Sheng Y."/>
            <person name="Liu T."/>
            <person name="Pan Y."/>
            <person name="Xia L."/>
            <person name="Li J."/>
            <person name="Zhao F."/>
            <person name="Cao W."/>
        </authorList>
    </citation>
    <scope>NUCLEOTIDE SEQUENCE</scope>
    <source>
        <strain evidence="1">Hyas-2018</strain>
    </source>
</reference>
<protein>
    <submittedName>
        <fullName evidence="1">Uncharacterized protein</fullName>
    </submittedName>
</protein>
<dbReference type="Proteomes" id="UP000821845">
    <property type="component" value="Chromosome 1"/>
</dbReference>
<comment type="caution">
    <text evidence="1">The sequence shown here is derived from an EMBL/GenBank/DDBJ whole genome shotgun (WGS) entry which is preliminary data.</text>
</comment>
<evidence type="ECO:0000313" key="1">
    <source>
        <dbReference type="EMBL" id="KAH6946867.1"/>
    </source>
</evidence>
<gene>
    <name evidence="1" type="ORF">HPB50_015657</name>
</gene>
<accession>A0ACB7TNC9</accession>
<organism evidence="1 2">
    <name type="scientific">Hyalomma asiaticum</name>
    <name type="common">Tick</name>
    <dbReference type="NCBI Taxonomy" id="266040"/>
    <lineage>
        <taxon>Eukaryota</taxon>
        <taxon>Metazoa</taxon>
        <taxon>Ecdysozoa</taxon>
        <taxon>Arthropoda</taxon>
        <taxon>Chelicerata</taxon>
        <taxon>Arachnida</taxon>
        <taxon>Acari</taxon>
        <taxon>Parasitiformes</taxon>
        <taxon>Ixodida</taxon>
        <taxon>Ixodoidea</taxon>
        <taxon>Ixodidae</taxon>
        <taxon>Hyalomminae</taxon>
        <taxon>Hyalomma</taxon>
    </lineage>
</organism>
<keyword evidence="2" id="KW-1185">Reference proteome</keyword>
<evidence type="ECO:0000313" key="2">
    <source>
        <dbReference type="Proteomes" id="UP000821845"/>
    </source>
</evidence>